<feature type="transmembrane region" description="Helical" evidence="1">
    <location>
        <begin position="240"/>
        <end position="261"/>
    </location>
</feature>
<dbReference type="EMBL" id="CAJFCV020000006">
    <property type="protein sequence ID" value="CAG9129397.1"/>
    <property type="molecule type" value="Genomic_DNA"/>
</dbReference>
<reference evidence="2" key="1">
    <citation type="submission" date="2020-09" db="EMBL/GenBank/DDBJ databases">
        <authorList>
            <person name="Kikuchi T."/>
        </authorList>
    </citation>
    <scope>NUCLEOTIDE SEQUENCE</scope>
    <source>
        <strain evidence="2">Ka4C1</strain>
    </source>
</reference>
<feature type="transmembrane region" description="Helical" evidence="1">
    <location>
        <begin position="70"/>
        <end position="93"/>
    </location>
</feature>
<feature type="transmembrane region" description="Helical" evidence="1">
    <location>
        <begin position="267"/>
        <end position="293"/>
    </location>
</feature>
<dbReference type="OrthoDB" id="5797837at2759"/>
<accession>A0A7I8WZI0</accession>
<dbReference type="SUPFAM" id="SSF81321">
    <property type="entry name" value="Family A G protein-coupled receptor-like"/>
    <property type="match status" value="1"/>
</dbReference>
<dbReference type="Gene3D" id="1.20.1070.10">
    <property type="entry name" value="Rhodopsin 7-helix transmembrane proteins"/>
    <property type="match status" value="1"/>
</dbReference>
<dbReference type="PANTHER" id="PTHR23021:SF11">
    <property type="entry name" value="SERPENTINE RECEPTOR, CLASS T"/>
    <property type="match status" value="1"/>
</dbReference>
<feature type="transmembrane region" description="Helical" evidence="1">
    <location>
        <begin position="105"/>
        <end position="129"/>
    </location>
</feature>
<dbReference type="Pfam" id="PF10321">
    <property type="entry name" value="7TM_GPCR_Srt"/>
    <property type="match status" value="1"/>
</dbReference>
<dbReference type="EMBL" id="CAJFDI010000006">
    <property type="protein sequence ID" value="CAD5233938.1"/>
    <property type="molecule type" value="Genomic_DNA"/>
</dbReference>
<feature type="transmembrane region" description="Helical" evidence="1">
    <location>
        <begin position="150"/>
        <end position="168"/>
    </location>
</feature>
<dbReference type="Proteomes" id="UP000582659">
    <property type="component" value="Unassembled WGS sequence"/>
</dbReference>
<keyword evidence="1" id="KW-0812">Transmembrane</keyword>
<keyword evidence="1" id="KW-1133">Transmembrane helix</keyword>
<feature type="transmembrane region" description="Helical" evidence="1">
    <location>
        <begin position="209"/>
        <end position="228"/>
    </location>
</feature>
<proteinExistence type="predicted"/>
<keyword evidence="3" id="KW-1185">Reference proteome</keyword>
<protein>
    <submittedName>
        <fullName evidence="2">(pine wood nematode) hypothetical protein</fullName>
    </submittedName>
</protein>
<dbReference type="InterPro" id="IPR019425">
    <property type="entry name" value="7TM_GPCR_serpentine_rcpt_Srt"/>
</dbReference>
<sequence>MELLFFERDRFNLLYNCTFYDPDTVPAEDRGMPMVGALCLPCGLLSITLYIFCIYAIYEKGLLKHSTYRLMLLMAFYHLYGIVLGGFFMTYLLCYGPVFCDNPTFIYFAGTFGTSGWMGSTVAGTILSFNRCCEMYSSHLARSLFSGKKVYLWMIAPCSLFLYCVMFEKPLLFNGIGNSWFFNPHYGYFDDEGKVYVNYIHTLNNTLTVFTQITLSSTFVLLYFLRVKRHESTMSRNDKLMCLQVFIIGLFELVASLSFLIENWFSTGLAISLIAGGSYLGANACAPYVYLIFNRSIRNVLIKRLILLHNSRVYTTNERYFLNSQSASK</sequence>
<dbReference type="Proteomes" id="UP000659654">
    <property type="component" value="Unassembled WGS sequence"/>
</dbReference>
<evidence type="ECO:0000256" key="1">
    <source>
        <dbReference type="SAM" id="Phobius"/>
    </source>
</evidence>
<dbReference type="AlphaFoldDB" id="A0A7I8WZI0"/>
<dbReference type="PANTHER" id="PTHR23021">
    <property type="entry name" value="SERPENTINE RECEPTOR, CLASS T"/>
    <property type="match status" value="1"/>
</dbReference>
<name>A0A7I8WZI0_BURXY</name>
<evidence type="ECO:0000313" key="2">
    <source>
        <dbReference type="EMBL" id="CAD5233938.1"/>
    </source>
</evidence>
<keyword evidence="1" id="KW-0472">Membrane</keyword>
<organism evidence="2 3">
    <name type="scientific">Bursaphelenchus xylophilus</name>
    <name type="common">Pinewood nematode worm</name>
    <name type="synonym">Aphelenchoides xylophilus</name>
    <dbReference type="NCBI Taxonomy" id="6326"/>
    <lineage>
        <taxon>Eukaryota</taxon>
        <taxon>Metazoa</taxon>
        <taxon>Ecdysozoa</taxon>
        <taxon>Nematoda</taxon>
        <taxon>Chromadorea</taxon>
        <taxon>Rhabditida</taxon>
        <taxon>Tylenchina</taxon>
        <taxon>Tylenchomorpha</taxon>
        <taxon>Aphelenchoidea</taxon>
        <taxon>Aphelenchoididae</taxon>
        <taxon>Bursaphelenchus</taxon>
    </lineage>
</organism>
<evidence type="ECO:0000313" key="3">
    <source>
        <dbReference type="Proteomes" id="UP000659654"/>
    </source>
</evidence>
<feature type="transmembrane region" description="Helical" evidence="1">
    <location>
        <begin position="34"/>
        <end position="58"/>
    </location>
</feature>
<gene>
    <name evidence="2" type="ORF">BXYJ_LOCUS14029</name>
</gene>
<comment type="caution">
    <text evidence="2">The sequence shown here is derived from an EMBL/GenBank/DDBJ whole genome shotgun (WGS) entry which is preliminary data.</text>
</comment>